<evidence type="ECO:0000313" key="1">
    <source>
        <dbReference type="EMBL" id="KAJ1151758.1"/>
    </source>
</evidence>
<dbReference type="EMBL" id="JANPWB010000009">
    <property type="protein sequence ID" value="KAJ1151758.1"/>
    <property type="molecule type" value="Genomic_DNA"/>
</dbReference>
<keyword evidence="2" id="KW-1185">Reference proteome</keyword>
<protein>
    <submittedName>
        <fullName evidence="1">Uncharacterized protein</fullName>
    </submittedName>
</protein>
<reference evidence="1" key="1">
    <citation type="journal article" date="2022" name="bioRxiv">
        <title>Sequencing and chromosome-scale assembly of the giantPleurodeles waltlgenome.</title>
        <authorList>
            <person name="Brown T."/>
            <person name="Elewa A."/>
            <person name="Iarovenko S."/>
            <person name="Subramanian E."/>
            <person name="Araus A.J."/>
            <person name="Petzold A."/>
            <person name="Susuki M."/>
            <person name="Suzuki K.-i.T."/>
            <person name="Hayashi T."/>
            <person name="Toyoda A."/>
            <person name="Oliveira C."/>
            <person name="Osipova E."/>
            <person name="Leigh N.D."/>
            <person name="Simon A."/>
            <person name="Yun M.H."/>
        </authorList>
    </citation>
    <scope>NUCLEOTIDE SEQUENCE</scope>
    <source>
        <strain evidence="1">20211129_DDA</strain>
        <tissue evidence="1">Liver</tissue>
    </source>
</reference>
<proteinExistence type="predicted"/>
<dbReference type="Proteomes" id="UP001066276">
    <property type="component" value="Chromosome 5"/>
</dbReference>
<dbReference type="AlphaFoldDB" id="A0AAV7RLM2"/>
<accession>A0AAV7RLM2</accession>
<evidence type="ECO:0000313" key="2">
    <source>
        <dbReference type="Proteomes" id="UP001066276"/>
    </source>
</evidence>
<gene>
    <name evidence="1" type="ORF">NDU88_004538</name>
</gene>
<comment type="caution">
    <text evidence="1">The sequence shown here is derived from an EMBL/GenBank/DDBJ whole genome shotgun (WGS) entry which is preliminary data.</text>
</comment>
<organism evidence="1 2">
    <name type="scientific">Pleurodeles waltl</name>
    <name type="common">Iberian ribbed newt</name>
    <dbReference type="NCBI Taxonomy" id="8319"/>
    <lineage>
        <taxon>Eukaryota</taxon>
        <taxon>Metazoa</taxon>
        <taxon>Chordata</taxon>
        <taxon>Craniata</taxon>
        <taxon>Vertebrata</taxon>
        <taxon>Euteleostomi</taxon>
        <taxon>Amphibia</taxon>
        <taxon>Batrachia</taxon>
        <taxon>Caudata</taxon>
        <taxon>Salamandroidea</taxon>
        <taxon>Salamandridae</taxon>
        <taxon>Pleurodelinae</taxon>
        <taxon>Pleurodeles</taxon>
    </lineage>
</organism>
<sequence length="130" mass="15188">MGRSCAFEPTSDIVVCIYCVNWEVGLIDLQEEYKESRALSRHHAGWERYGQYRALVHCRLHATKRILSSLPGPRVEIKVCQIDLWMSNRDHAINTERNIDINPVTYSLDFSAIPDWNCYSRSLEVCYYTE</sequence>
<name>A0AAV7RLM2_PLEWA</name>